<dbReference type="SUPFAM" id="SSF53474">
    <property type="entry name" value="alpha/beta-Hydrolases"/>
    <property type="match status" value="1"/>
</dbReference>
<dbReference type="Gene3D" id="3.40.50.1820">
    <property type="entry name" value="alpha/beta hydrolase"/>
    <property type="match status" value="1"/>
</dbReference>
<dbReference type="EMBL" id="AP022569">
    <property type="protein sequence ID" value="BBX48391.1"/>
    <property type="molecule type" value="Genomic_DNA"/>
</dbReference>
<evidence type="ECO:0000313" key="2">
    <source>
        <dbReference type="EMBL" id="BBX48391.1"/>
    </source>
</evidence>
<name>A0A7I7L3L6_9MYCO</name>
<dbReference type="InterPro" id="IPR013228">
    <property type="entry name" value="PE-PPE_C"/>
</dbReference>
<dbReference type="Proteomes" id="UP000465866">
    <property type="component" value="Chromosome"/>
</dbReference>
<dbReference type="KEGG" id="mcoo:MCOO_44060"/>
<dbReference type="AlphaFoldDB" id="A0A7I7L3L6"/>
<keyword evidence="3" id="KW-1185">Reference proteome</keyword>
<dbReference type="InterPro" id="IPR029058">
    <property type="entry name" value="AB_hydrolase_fold"/>
</dbReference>
<proteinExistence type="predicted"/>
<accession>A0A7I7L3L6</accession>
<feature type="domain" description="PE-PPE" evidence="1">
    <location>
        <begin position="57"/>
        <end position="270"/>
    </location>
</feature>
<reference evidence="2 3" key="1">
    <citation type="journal article" date="2019" name="Emerg. Microbes Infect.">
        <title>Comprehensive subspecies identification of 175 nontuberculous mycobacteria species based on 7547 genomic profiles.</title>
        <authorList>
            <person name="Matsumoto Y."/>
            <person name="Kinjo T."/>
            <person name="Motooka D."/>
            <person name="Nabeya D."/>
            <person name="Jung N."/>
            <person name="Uechi K."/>
            <person name="Horii T."/>
            <person name="Iida T."/>
            <person name="Fujita J."/>
            <person name="Nakamura S."/>
        </authorList>
    </citation>
    <scope>NUCLEOTIDE SEQUENCE [LARGE SCALE GENOMIC DNA]</scope>
    <source>
        <strain evidence="2 3">JCM 12404</strain>
    </source>
</reference>
<protein>
    <recommendedName>
        <fullName evidence="1">PE-PPE domain-containing protein</fullName>
    </recommendedName>
</protein>
<organism evidence="2 3">
    <name type="scientific">Mycobacterium cookii</name>
    <dbReference type="NCBI Taxonomy" id="1775"/>
    <lineage>
        <taxon>Bacteria</taxon>
        <taxon>Bacillati</taxon>
        <taxon>Actinomycetota</taxon>
        <taxon>Actinomycetes</taxon>
        <taxon>Mycobacteriales</taxon>
        <taxon>Mycobacteriaceae</taxon>
        <taxon>Mycobacterium</taxon>
    </lineage>
</organism>
<gene>
    <name evidence="2" type="ORF">MCOO_44060</name>
</gene>
<dbReference type="Pfam" id="PF08237">
    <property type="entry name" value="PE-PPE"/>
    <property type="match status" value="1"/>
</dbReference>
<sequence>MLGTALAVTGPSAVRALMADVGLLANDGLIMGGTGNPMPDQAYLNSVEGLYLSQYSGYNFEPVTTPEQFCPIECSAGQPDLGFGDSVNAGVGDLNSAIVPGDNVSVLGYSQSATVATVEMNNLINHTPAGVNLSDLHFTLLGDPNSPIGGMLDRFQFPDGVGAFSLSPEPQHIPFLDIPMSLEPTPLSGIATDIYMGEYDGWADFPSDPTNIWADINALIGIETVHPYYPDPTPGVNLDTGNIIDLGKIGDTTFHAIPAPLPALAFMYDGGPAGMFFYDTFSPFAKLVDDWGYGNPGDPFVGVNGTDAIGPWQVDATGQLMASGVDGFIPKMDPLQMLAGVEYAAVQTFVGPINDLLGDAGQSPLPTSFVDGLLTLSGYDLTNQLDASLLTAWADATASIPSLGPDAILDGSPLISGQPLIDLVGYGFDIFNFFGA</sequence>
<evidence type="ECO:0000313" key="3">
    <source>
        <dbReference type="Proteomes" id="UP000465866"/>
    </source>
</evidence>
<evidence type="ECO:0000259" key="1">
    <source>
        <dbReference type="Pfam" id="PF08237"/>
    </source>
</evidence>